<dbReference type="Gene3D" id="3.40.190.10">
    <property type="entry name" value="Periplasmic binding protein-like II"/>
    <property type="match status" value="2"/>
</dbReference>
<gene>
    <name evidence="18" type="primary">hisG</name>
    <name evidence="21" type="ORF">rosag_09820</name>
</gene>
<dbReference type="NCBIfam" id="TIGR03455">
    <property type="entry name" value="HisG_C-term"/>
    <property type="match status" value="1"/>
</dbReference>
<dbReference type="Gene3D" id="3.30.70.120">
    <property type="match status" value="1"/>
</dbReference>
<keyword evidence="13 18" id="KW-0547">Nucleotide-binding</keyword>
<comment type="cofactor">
    <cofactor evidence="2 18">
        <name>Mg(2+)</name>
        <dbReference type="ChEBI" id="CHEBI:18420"/>
    </cofactor>
</comment>
<dbReference type="InterPro" id="IPR013115">
    <property type="entry name" value="HisG_C"/>
</dbReference>
<evidence type="ECO:0000256" key="6">
    <source>
        <dbReference type="ARBA" id="ARBA00011946"/>
    </source>
</evidence>
<dbReference type="EC" id="2.4.2.17" evidence="6 18"/>
<dbReference type="Pfam" id="PF01634">
    <property type="entry name" value="HisG"/>
    <property type="match status" value="1"/>
</dbReference>
<keyword evidence="12 18" id="KW-0479">Metal-binding</keyword>
<dbReference type="EMBL" id="BRXS01000002">
    <property type="protein sequence ID" value="GLC24469.1"/>
    <property type="molecule type" value="Genomic_DNA"/>
</dbReference>
<feature type="domain" description="ATP phosphoribosyltransferase catalytic" evidence="19">
    <location>
        <begin position="49"/>
        <end position="216"/>
    </location>
</feature>
<dbReference type="RefSeq" id="WP_284348917.1">
    <property type="nucleotide sequence ID" value="NZ_BRXS01000002.1"/>
</dbReference>
<dbReference type="Pfam" id="PF08029">
    <property type="entry name" value="HisG_C"/>
    <property type="match status" value="1"/>
</dbReference>
<evidence type="ECO:0000256" key="15">
    <source>
        <dbReference type="ARBA" id="ARBA00022842"/>
    </source>
</evidence>
<dbReference type="FunFam" id="3.30.70.120:FF:000002">
    <property type="entry name" value="ATP phosphoribosyltransferase"/>
    <property type="match status" value="1"/>
</dbReference>
<dbReference type="GO" id="GO:0000287">
    <property type="term" value="F:magnesium ion binding"/>
    <property type="evidence" value="ECO:0007669"/>
    <property type="project" value="UniProtKB-UniRule"/>
</dbReference>
<evidence type="ECO:0000256" key="11">
    <source>
        <dbReference type="ARBA" id="ARBA00022679"/>
    </source>
</evidence>
<dbReference type="PROSITE" id="PS01316">
    <property type="entry name" value="ATP_P_PHORIBOSYLTR"/>
    <property type="match status" value="1"/>
</dbReference>
<evidence type="ECO:0000256" key="13">
    <source>
        <dbReference type="ARBA" id="ARBA00022741"/>
    </source>
</evidence>
<dbReference type="AlphaFoldDB" id="A0AA37Q0W3"/>
<evidence type="ECO:0000256" key="9">
    <source>
        <dbReference type="ARBA" id="ARBA00022605"/>
    </source>
</evidence>
<evidence type="ECO:0000256" key="1">
    <source>
        <dbReference type="ARBA" id="ARBA00000915"/>
    </source>
</evidence>
<dbReference type="NCBIfam" id="TIGR00070">
    <property type="entry name" value="hisG"/>
    <property type="match status" value="1"/>
</dbReference>
<comment type="subcellular location">
    <subcellularLocation>
        <location evidence="3 18">Cytoplasm</location>
    </subcellularLocation>
</comment>
<keyword evidence="8 18" id="KW-0963">Cytoplasm</keyword>
<dbReference type="GO" id="GO:0005524">
    <property type="term" value="F:ATP binding"/>
    <property type="evidence" value="ECO:0007669"/>
    <property type="project" value="UniProtKB-KW"/>
</dbReference>
<dbReference type="GO" id="GO:0003879">
    <property type="term" value="F:ATP phosphoribosyltransferase activity"/>
    <property type="evidence" value="ECO:0007669"/>
    <property type="project" value="UniProtKB-UniRule"/>
</dbReference>
<comment type="similarity">
    <text evidence="5 18">Belongs to the ATP phosphoribosyltransferase family. Long subfamily.</text>
</comment>
<dbReference type="InterPro" id="IPR020621">
    <property type="entry name" value="ATP-PRT_HisG_long"/>
</dbReference>
<keyword evidence="11 18" id="KW-0808">Transferase</keyword>
<dbReference type="GO" id="GO:0000105">
    <property type="term" value="P:L-histidine biosynthetic process"/>
    <property type="evidence" value="ECO:0007669"/>
    <property type="project" value="UniProtKB-UniRule"/>
</dbReference>
<dbReference type="InterPro" id="IPR015867">
    <property type="entry name" value="N-reg_PII/ATP_PRibTrfase_C"/>
</dbReference>
<keyword evidence="14 18" id="KW-0067">ATP-binding</keyword>
<evidence type="ECO:0000256" key="2">
    <source>
        <dbReference type="ARBA" id="ARBA00001946"/>
    </source>
</evidence>
<evidence type="ECO:0000256" key="16">
    <source>
        <dbReference type="ARBA" id="ARBA00023102"/>
    </source>
</evidence>
<evidence type="ECO:0000256" key="18">
    <source>
        <dbReference type="HAMAP-Rule" id="MF_00079"/>
    </source>
</evidence>
<dbReference type="SUPFAM" id="SSF53850">
    <property type="entry name" value="Periplasmic binding protein-like II"/>
    <property type="match status" value="1"/>
</dbReference>
<dbReference type="PANTHER" id="PTHR21403">
    <property type="entry name" value="ATP PHOSPHORIBOSYLTRANSFERASE ATP-PRTASE"/>
    <property type="match status" value="1"/>
</dbReference>
<reference evidence="21" key="1">
    <citation type="submission" date="2022-08" db="EMBL/GenBank/DDBJ databases">
        <title>Draft genome sequencing of Roseisolibacter agri AW1220.</title>
        <authorList>
            <person name="Tobiishi Y."/>
            <person name="Tonouchi A."/>
        </authorList>
    </citation>
    <scope>NUCLEOTIDE SEQUENCE</scope>
    <source>
        <strain evidence="21">AW1220</strain>
    </source>
</reference>
<evidence type="ECO:0000256" key="8">
    <source>
        <dbReference type="ARBA" id="ARBA00022490"/>
    </source>
</evidence>
<feature type="domain" description="Histidine biosynthesis HisG C-terminal" evidence="20">
    <location>
        <begin position="223"/>
        <end position="301"/>
    </location>
</feature>
<name>A0AA37Q0W3_9BACT</name>
<sequence length="304" mass="31931">MLRIALPNKGRLAEEARELFNDAGLEVRVRGDRALTASLGGEFEAIFVRAQDIPEFVADGAADAGVTGWDLVCESGRALSALLDLGFGRCRVVLAAREDSRVRTADDLDAFGPTGAGAVRVATVFPGVTRQFFEERGQAVTLVPISGAVEIAPHLGIADVIVDLTSTGSTLKMNGLREVATVLESSARLIAAPGALAAAGETPTDKQRALDELVMALESVLRARGKRYVMANVPREALERVKQVLPGLNGPTVIDLLNGGAVGTSAYVAVHAVVPAASIYRTIAQLKSLGGEGILVTRIERLMP</sequence>
<dbReference type="InterPro" id="IPR011322">
    <property type="entry name" value="N-reg_PII-like_a/b"/>
</dbReference>
<evidence type="ECO:0000256" key="12">
    <source>
        <dbReference type="ARBA" id="ARBA00022723"/>
    </source>
</evidence>
<evidence type="ECO:0000256" key="3">
    <source>
        <dbReference type="ARBA" id="ARBA00004496"/>
    </source>
</evidence>
<dbReference type="GO" id="GO:0005737">
    <property type="term" value="C:cytoplasm"/>
    <property type="evidence" value="ECO:0007669"/>
    <property type="project" value="UniProtKB-SubCell"/>
</dbReference>
<evidence type="ECO:0000256" key="14">
    <source>
        <dbReference type="ARBA" id="ARBA00022840"/>
    </source>
</evidence>
<keyword evidence="10 18" id="KW-0328">Glycosyltransferase</keyword>
<evidence type="ECO:0000259" key="20">
    <source>
        <dbReference type="Pfam" id="PF08029"/>
    </source>
</evidence>
<comment type="function">
    <text evidence="17 18">Catalyzes the condensation of ATP and 5-phosphoribose 1-diphosphate to form N'-(5'-phosphoribosyl)-ATP (PR-ATP). Has a crucial role in the pathway because the rate of histidine biosynthesis seems to be controlled primarily by regulation of HisG enzymatic activity.</text>
</comment>
<dbReference type="InterPro" id="IPR001348">
    <property type="entry name" value="ATP_PRibTrfase_HisG"/>
</dbReference>
<dbReference type="InterPro" id="IPR018198">
    <property type="entry name" value="ATP_PRibTrfase_CS"/>
</dbReference>
<keyword evidence="9 18" id="KW-0028">Amino-acid biosynthesis</keyword>
<dbReference type="HAMAP" id="MF_00079">
    <property type="entry name" value="HisG_Long"/>
    <property type="match status" value="1"/>
</dbReference>
<keyword evidence="16 18" id="KW-0368">Histidine biosynthesis</keyword>
<evidence type="ECO:0000256" key="10">
    <source>
        <dbReference type="ARBA" id="ARBA00022676"/>
    </source>
</evidence>
<comment type="catalytic activity">
    <reaction evidence="1 18">
        <text>1-(5-phospho-beta-D-ribosyl)-ATP + diphosphate = 5-phospho-alpha-D-ribose 1-diphosphate + ATP</text>
        <dbReference type="Rhea" id="RHEA:18473"/>
        <dbReference type="ChEBI" id="CHEBI:30616"/>
        <dbReference type="ChEBI" id="CHEBI:33019"/>
        <dbReference type="ChEBI" id="CHEBI:58017"/>
        <dbReference type="ChEBI" id="CHEBI:73183"/>
        <dbReference type="EC" id="2.4.2.17"/>
    </reaction>
</comment>
<organism evidence="21 22">
    <name type="scientific">Roseisolibacter agri</name>
    <dbReference type="NCBI Taxonomy" id="2014610"/>
    <lineage>
        <taxon>Bacteria</taxon>
        <taxon>Pseudomonadati</taxon>
        <taxon>Gemmatimonadota</taxon>
        <taxon>Gemmatimonadia</taxon>
        <taxon>Gemmatimonadales</taxon>
        <taxon>Gemmatimonadaceae</taxon>
        <taxon>Roseisolibacter</taxon>
    </lineage>
</organism>
<comment type="activity regulation">
    <text evidence="18">Feedback inhibited by histidine.</text>
</comment>
<keyword evidence="22" id="KW-1185">Reference proteome</keyword>
<dbReference type="Proteomes" id="UP001161325">
    <property type="component" value="Unassembled WGS sequence"/>
</dbReference>
<evidence type="ECO:0000313" key="22">
    <source>
        <dbReference type="Proteomes" id="UP001161325"/>
    </source>
</evidence>
<accession>A0AA37Q0W3</accession>
<dbReference type="InterPro" id="IPR013820">
    <property type="entry name" value="ATP_PRibTrfase_cat"/>
</dbReference>
<protein>
    <recommendedName>
        <fullName evidence="7 18">ATP phosphoribosyltransferase</fullName>
        <shortName evidence="18">ATP-PRT</shortName>
        <shortName evidence="18">ATP-PRTase</shortName>
        <ecNumber evidence="6 18">2.4.2.17</ecNumber>
    </recommendedName>
</protein>
<comment type="caution">
    <text evidence="21">The sequence shown here is derived from an EMBL/GenBank/DDBJ whole genome shotgun (WGS) entry which is preliminary data.</text>
</comment>
<dbReference type="SUPFAM" id="SSF54913">
    <property type="entry name" value="GlnB-like"/>
    <property type="match status" value="1"/>
</dbReference>
<evidence type="ECO:0000256" key="4">
    <source>
        <dbReference type="ARBA" id="ARBA00004667"/>
    </source>
</evidence>
<keyword evidence="15 18" id="KW-0460">Magnesium</keyword>
<dbReference type="PANTHER" id="PTHR21403:SF10">
    <property type="entry name" value="ATP PHOSPHORIBOSYLTRANSFERASE"/>
    <property type="match status" value="1"/>
</dbReference>
<evidence type="ECO:0000259" key="19">
    <source>
        <dbReference type="Pfam" id="PF01634"/>
    </source>
</evidence>
<evidence type="ECO:0000313" key="21">
    <source>
        <dbReference type="EMBL" id="GLC24469.1"/>
    </source>
</evidence>
<evidence type="ECO:0000256" key="7">
    <source>
        <dbReference type="ARBA" id="ARBA00020998"/>
    </source>
</evidence>
<comment type="pathway">
    <text evidence="4 18">Amino-acid biosynthesis; L-histidine biosynthesis; L-histidine from 5-phospho-alpha-D-ribose 1-diphosphate: step 1/9.</text>
</comment>
<evidence type="ECO:0000256" key="5">
    <source>
        <dbReference type="ARBA" id="ARBA00007955"/>
    </source>
</evidence>
<evidence type="ECO:0000256" key="17">
    <source>
        <dbReference type="ARBA" id="ARBA00024861"/>
    </source>
</evidence>
<proteinExistence type="inferred from homology"/>